<dbReference type="PANTHER" id="PTHR11006">
    <property type="entry name" value="PROTEIN ARGININE N-METHYLTRANSFERASE"/>
    <property type="match status" value="1"/>
</dbReference>
<feature type="domain" description="Methyltransferase" evidence="8">
    <location>
        <begin position="212"/>
        <end position="310"/>
    </location>
</feature>
<keyword evidence="10" id="KW-1185">Reference proteome</keyword>
<dbReference type="SUPFAM" id="SSF53335">
    <property type="entry name" value="S-adenosyl-L-methionine-dependent methyltransferases"/>
    <property type="match status" value="1"/>
</dbReference>
<feature type="compositionally biased region" description="Basic and acidic residues" evidence="7">
    <location>
        <begin position="100"/>
        <end position="112"/>
    </location>
</feature>
<gene>
    <name evidence="11" type="primary">LOC115632609</name>
</gene>
<dbReference type="Gene3D" id="3.40.50.150">
    <property type="entry name" value="Vaccinia Virus protein VP39"/>
    <property type="match status" value="1"/>
</dbReference>
<dbReference type="AlphaFoldDB" id="A0A6J2UF05"/>
<feature type="domain" description="Protein arginine N-methyltransferase" evidence="9">
    <location>
        <begin position="318"/>
        <end position="471"/>
    </location>
</feature>
<accession>A0A6J2UF05</accession>
<feature type="compositionally biased region" description="Basic residues" evidence="7">
    <location>
        <begin position="113"/>
        <end position="122"/>
    </location>
</feature>
<evidence type="ECO:0000256" key="1">
    <source>
        <dbReference type="ARBA" id="ARBA00022603"/>
    </source>
</evidence>
<dbReference type="PANTHER" id="PTHR11006:SF73">
    <property type="entry name" value="PROTEIN ARGININE N-METHYLTRANSFERASE 6"/>
    <property type="match status" value="1"/>
</dbReference>
<dbReference type="InterPro" id="IPR041698">
    <property type="entry name" value="Methyltransf_25"/>
</dbReference>
<dbReference type="RefSeq" id="XP_030385697.1">
    <property type="nucleotide sequence ID" value="XM_030529837.1"/>
</dbReference>
<evidence type="ECO:0000313" key="10">
    <source>
        <dbReference type="Proteomes" id="UP000504634"/>
    </source>
</evidence>
<evidence type="ECO:0000256" key="3">
    <source>
        <dbReference type="ARBA" id="ARBA00022691"/>
    </source>
</evidence>
<dbReference type="GO" id="GO:0042054">
    <property type="term" value="F:histone methyltransferase activity"/>
    <property type="evidence" value="ECO:0007669"/>
    <property type="project" value="TreeGrafter"/>
</dbReference>
<sequence length="527" mass="60876">MGKKCRNKRQLSHKLASVGLNASNSQLEKESNEVTSFVHSSIKMHANTNIDKSELYELYGQIAIWDAQNAAKKMEPSSKKSMENGCKEEYSSPGLRWQDRNVVDSKQSEAQKKKTILKRNRTPKVGAEKLGTASSGDGDKRKGAPVPCLLSSPHRYVPPELAQVDLMTSADFREDYSAHIEFMRMTQKDQQHMDFFQKIIGENRHLFEGRTILVLRCGPGTLALMAARAGATRVYAVDHSKVTGYAELVVKSNRYENIVHVMHGRVADIHLPEEQGVDGIVCCWMGHCLLYESEILEVLQARDRWLKPGGFILPDLGRLYLIGAAEQVMKNQRCNWWLDVYDMKMSIMRRYSLAEPRYVRVTPNRILTLAHNVLSLDLTTATVEDLQIDRTVHLQVQEEQYLECFVLYFDVEFSRAHMPLTLSCNPWLKSRLKSTWLQTVLFIDEPFMVRKNLKYLGRLILRPLQKAPTSLNEMRFEIELNQYIVENIRRTYTIDRTLVNKAWLMMQRKQTVEEVESCQDERVQNQW</sequence>
<dbReference type="Proteomes" id="UP000504634">
    <property type="component" value="Unplaced"/>
</dbReference>
<dbReference type="InterPro" id="IPR025799">
    <property type="entry name" value="Arg_MeTrfase"/>
</dbReference>
<dbReference type="PROSITE" id="PS51678">
    <property type="entry name" value="SAM_MT_PRMT"/>
    <property type="match status" value="1"/>
</dbReference>
<reference evidence="11" key="1">
    <citation type="submission" date="2025-08" db="UniProtKB">
        <authorList>
            <consortium name="RefSeq"/>
        </authorList>
    </citation>
    <scope>IDENTIFICATION</scope>
    <source>
        <strain evidence="11">11010-0011.00</strain>
        <tissue evidence="11">Whole body</tissue>
    </source>
</reference>
<evidence type="ECO:0000256" key="2">
    <source>
        <dbReference type="ARBA" id="ARBA00022679"/>
    </source>
</evidence>
<dbReference type="Pfam" id="PF13649">
    <property type="entry name" value="Methyltransf_25"/>
    <property type="match status" value="1"/>
</dbReference>
<name>A0A6J2UF05_DROLE</name>
<evidence type="ECO:0000256" key="5">
    <source>
        <dbReference type="ARBA" id="ARBA00042685"/>
    </source>
</evidence>
<dbReference type="InterPro" id="IPR055135">
    <property type="entry name" value="PRMT_dom"/>
</dbReference>
<proteinExistence type="predicted"/>
<keyword evidence="3 6" id="KW-0949">S-adenosyl-L-methionine</keyword>
<evidence type="ECO:0000256" key="4">
    <source>
        <dbReference type="ARBA" id="ARBA00040406"/>
    </source>
</evidence>
<evidence type="ECO:0000259" key="8">
    <source>
        <dbReference type="Pfam" id="PF13649"/>
    </source>
</evidence>
<dbReference type="InterPro" id="IPR029063">
    <property type="entry name" value="SAM-dependent_MTases_sf"/>
</dbReference>
<protein>
    <recommendedName>
        <fullName evidence="4">Protein arginine N-methyltransferase 6</fullName>
    </recommendedName>
    <alternativeName>
        <fullName evidence="5">Histone-arginine N-methyltransferase PRMT6</fullName>
    </alternativeName>
</protein>
<dbReference type="GeneID" id="115632609"/>
<dbReference type="GO" id="GO:0016274">
    <property type="term" value="F:protein-arginine N-methyltransferase activity"/>
    <property type="evidence" value="ECO:0007669"/>
    <property type="project" value="InterPro"/>
</dbReference>
<evidence type="ECO:0000259" key="9">
    <source>
        <dbReference type="Pfam" id="PF22528"/>
    </source>
</evidence>
<dbReference type="GO" id="GO:0032259">
    <property type="term" value="P:methylation"/>
    <property type="evidence" value="ECO:0007669"/>
    <property type="project" value="UniProtKB-KW"/>
</dbReference>
<feature type="region of interest" description="Disordered" evidence="7">
    <location>
        <begin position="100"/>
        <end position="143"/>
    </location>
</feature>
<evidence type="ECO:0000256" key="6">
    <source>
        <dbReference type="PROSITE-ProRule" id="PRU01015"/>
    </source>
</evidence>
<keyword evidence="2 6" id="KW-0808">Transferase</keyword>
<keyword evidence="1 6" id="KW-0489">Methyltransferase</keyword>
<dbReference type="OrthoDB" id="7848332at2759"/>
<dbReference type="Gene3D" id="2.70.160.11">
    <property type="entry name" value="Hnrnp arginine n-methyltransferase1"/>
    <property type="match status" value="1"/>
</dbReference>
<dbReference type="Pfam" id="PF22528">
    <property type="entry name" value="PRMT_C"/>
    <property type="match status" value="1"/>
</dbReference>
<dbReference type="CDD" id="cd02440">
    <property type="entry name" value="AdoMet_MTases"/>
    <property type="match status" value="1"/>
</dbReference>
<evidence type="ECO:0000256" key="7">
    <source>
        <dbReference type="SAM" id="MobiDB-lite"/>
    </source>
</evidence>
<evidence type="ECO:0000313" key="11">
    <source>
        <dbReference type="RefSeq" id="XP_030385697.1"/>
    </source>
</evidence>
<organism evidence="10 11">
    <name type="scientific">Drosophila lebanonensis</name>
    <name type="common">Fruit fly</name>
    <name type="synonym">Scaptodrosophila lebanonensis</name>
    <dbReference type="NCBI Taxonomy" id="7225"/>
    <lineage>
        <taxon>Eukaryota</taxon>
        <taxon>Metazoa</taxon>
        <taxon>Ecdysozoa</taxon>
        <taxon>Arthropoda</taxon>
        <taxon>Hexapoda</taxon>
        <taxon>Insecta</taxon>
        <taxon>Pterygota</taxon>
        <taxon>Neoptera</taxon>
        <taxon>Endopterygota</taxon>
        <taxon>Diptera</taxon>
        <taxon>Brachycera</taxon>
        <taxon>Muscomorpha</taxon>
        <taxon>Ephydroidea</taxon>
        <taxon>Drosophilidae</taxon>
        <taxon>Scaptodrosophila</taxon>
    </lineage>
</organism>